<organism evidence="9 10">
    <name type="scientific">Ureaplasma miroungigenitalium</name>
    <dbReference type="NCBI Taxonomy" id="1042321"/>
    <lineage>
        <taxon>Bacteria</taxon>
        <taxon>Bacillati</taxon>
        <taxon>Mycoplasmatota</taxon>
        <taxon>Mycoplasmoidales</taxon>
        <taxon>Mycoplasmoidaceae</taxon>
        <taxon>Ureaplasma</taxon>
    </lineage>
</organism>
<comment type="caution">
    <text evidence="9">The sequence shown here is derived from an EMBL/GenBank/DDBJ whole genome shotgun (WGS) entry which is preliminary data.</text>
</comment>
<comment type="pathway">
    <text evidence="1">Cofactor biosynthesis; NAD(+) biosynthesis.</text>
</comment>
<evidence type="ECO:0000259" key="8">
    <source>
        <dbReference type="Pfam" id="PF02540"/>
    </source>
</evidence>
<protein>
    <recommendedName>
        <fullName evidence="7">NH(3)-dependent NAD(+) synthetase</fullName>
        <ecNumber evidence="7">6.3.1.5</ecNumber>
    </recommendedName>
</protein>
<dbReference type="InterPro" id="IPR022310">
    <property type="entry name" value="NAD/GMP_synthase"/>
</dbReference>
<name>A0ABT3BM33_9BACT</name>
<keyword evidence="5 6" id="KW-0520">NAD</keyword>
<dbReference type="RefSeq" id="WP_263821622.1">
    <property type="nucleotide sequence ID" value="NZ_JAOXHK010000001.1"/>
</dbReference>
<evidence type="ECO:0000256" key="1">
    <source>
        <dbReference type="ARBA" id="ARBA00004790"/>
    </source>
</evidence>
<keyword evidence="3 6" id="KW-0547">Nucleotide-binding</keyword>
<dbReference type="PANTHER" id="PTHR23090">
    <property type="entry name" value="NH 3 /GLUTAMINE-DEPENDENT NAD + SYNTHETASE"/>
    <property type="match status" value="1"/>
</dbReference>
<dbReference type="SUPFAM" id="SSF52402">
    <property type="entry name" value="Adenine nucleotide alpha hydrolases-like"/>
    <property type="match status" value="1"/>
</dbReference>
<accession>A0ABT3BM33</accession>
<evidence type="ECO:0000256" key="4">
    <source>
        <dbReference type="ARBA" id="ARBA00022840"/>
    </source>
</evidence>
<comment type="catalytic activity">
    <reaction evidence="7">
        <text>deamido-NAD(+) + NH4(+) + ATP = AMP + diphosphate + NAD(+) + H(+)</text>
        <dbReference type="Rhea" id="RHEA:21188"/>
        <dbReference type="ChEBI" id="CHEBI:15378"/>
        <dbReference type="ChEBI" id="CHEBI:28938"/>
        <dbReference type="ChEBI" id="CHEBI:30616"/>
        <dbReference type="ChEBI" id="CHEBI:33019"/>
        <dbReference type="ChEBI" id="CHEBI:57540"/>
        <dbReference type="ChEBI" id="CHEBI:58437"/>
        <dbReference type="ChEBI" id="CHEBI:456215"/>
        <dbReference type="EC" id="6.3.1.5"/>
    </reaction>
</comment>
<sequence>MCTRLKSYLRKLLLHLENYLTTNNIKTVVLGVSGGIDSTLALYLLKQIKTPLKIMPVFIDIDSKPQDKADVVFLQSIFPEIQLVNLKPILQAYQAHLTDLNNPKLVYDNLKTRIRANYLYALANEHEGIVISTLNFNEYHLGFFTKFGDSNADYHLLIGLLKSQIYKIADFLKIDQRFINKKPSPGFDEQTDEDLLGFSYEEYEQVVLQHKRMKADCLKKVNQLVKKNQHKHFAIDEYLLNEKVQSIYEQWK</sequence>
<dbReference type="InterPro" id="IPR003694">
    <property type="entry name" value="NAD_synthase"/>
</dbReference>
<dbReference type="EC" id="6.3.1.5" evidence="7"/>
<dbReference type="EMBL" id="JAOXHL010000001">
    <property type="protein sequence ID" value="MCV3728294.1"/>
    <property type="molecule type" value="Genomic_DNA"/>
</dbReference>
<dbReference type="PANTHER" id="PTHR23090:SF9">
    <property type="entry name" value="GLUTAMINE-DEPENDENT NAD(+) SYNTHETASE"/>
    <property type="match status" value="1"/>
</dbReference>
<keyword evidence="2 6" id="KW-0436">Ligase</keyword>
<dbReference type="Pfam" id="PF02540">
    <property type="entry name" value="NAD_synthase"/>
    <property type="match status" value="1"/>
</dbReference>
<feature type="domain" description="NAD/GMP synthase" evidence="8">
    <location>
        <begin position="9"/>
        <end position="232"/>
    </location>
</feature>
<evidence type="ECO:0000313" key="9">
    <source>
        <dbReference type="EMBL" id="MCV3728294.1"/>
    </source>
</evidence>
<keyword evidence="10" id="KW-1185">Reference proteome</keyword>
<evidence type="ECO:0000256" key="3">
    <source>
        <dbReference type="ARBA" id="ARBA00022741"/>
    </source>
</evidence>
<evidence type="ECO:0000313" key="10">
    <source>
        <dbReference type="Proteomes" id="UP001208245"/>
    </source>
</evidence>
<evidence type="ECO:0000256" key="6">
    <source>
        <dbReference type="RuleBase" id="RU003811"/>
    </source>
</evidence>
<keyword evidence="4 6" id="KW-0067">ATP-binding</keyword>
<dbReference type="GO" id="GO:0008795">
    <property type="term" value="F:NAD+ synthase activity"/>
    <property type="evidence" value="ECO:0007669"/>
    <property type="project" value="UniProtKB-EC"/>
</dbReference>
<dbReference type="InterPro" id="IPR014729">
    <property type="entry name" value="Rossmann-like_a/b/a_fold"/>
</dbReference>
<proteinExistence type="inferred from homology"/>
<evidence type="ECO:0000256" key="2">
    <source>
        <dbReference type="ARBA" id="ARBA00022598"/>
    </source>
</evidence>
<gene>
    <name evidence="9" type="primary">nadE</name>
    <name evidence="9" type="ORF">OF376_00635</name>
</gene>
<reference evidence="9 10" key="1">
    <citation type="journal article" date="2020" name="Int. J. Syst. Evol. Microbiol.">
        <title>Ureaplasma miroungigenitalium sp. nov. isolated from northern elephant seals (Mirounga angustirostris) and Ureaplasma zalophigenitalium sp. nov. isolated from California sea lions (Zalophus californianus).</title>
        <authorList>
            <person name="Volokhov D.V."/>
            <person name="Gulland F.M."/>
            <person name="Gao Y."/>
            <person name="Chizhikov V.E."/>
        </authorList>
    </citation>
    <scope>NUCLEOTIDE SEQUENCE [LARGE SCALE GENOMIC DNA]</scope>
    <source>
        <strain evidence="9 10">ES3182-GEN</strain>
    </source>
</reference>
<dbReference type="NCBIfam" id="TIGR00552">
    <property type="entry name" value="nadE"/>
    <property type="match status" value="1"/>
</dbReference>
<evidence type="ECO:0000256" key="5">
    <source>
        <dbReference type="ARBA" id="ARBA00023027"/>
    </source>
</evidence>
<dbReference type="Proteomes" id="UP001208245">
    <property type="component" value="Unassembled WGS sequence"/>
</dbReference>
<dbReference type="CDD" id="cd00553">
    <property type="entry name" value="NAD_synthase"/>
    <property type="match status" value="1"/>
</dbReference>
<dbReference type="Gene3D" id="3.40.50.620">
    <property type="entry name" value="HUPs"/>
    <property type="match status" value="1"/>
</dbReference>
<comment type="similarity">
    <text evidence="6">Belongs to the NAD synthetase family.</text>
</comment>
<evidence type="ECO:0000256" key="7">
    <source>
        <dbReference type="RuleBase" id="RU003812"/>
    </source>
</evidence>